<evidence type="ECO:0000256" key="15">
    <source>
        <dbReference type="SAM" id="Phobius"/>
    </source>
</evidence>
<evidence type="ECO:0000313" key="17">
    <source>
        <dbReference type="Proteomes" id="UP001152799"/>
    </source>
</evidence>
<dbReference type="PANTHER" id="PTHR24292:SF100">
    <property type="entry name" value="CYTOCHROME P450 6A16, ISOFORM B-RELATED"/>
    <property type="match status" value="1"/>
</dbReference>
<evidence type="ECO:0000256" key="1">
    <source>
        <dbReference type="ARBA" id="ARBA00001971"/>
    </source>
</evidence>
<keyword evidence="17" id="KW-1185">Reference proteome</keyword>
<keyword evidence="15" id="KW-0812">Transmembrane</keyword>
<evidence type="ECO:0000256" key="5">
    <source>
        <dbReference type="ARBA" id="ARBA00022617"/>
    </source>
</evidence>
<dbReference type="FunFam" id="1.10.630.10:FF:000042">
    <property type="entry name" value="Cytochrome P450"/>
    <property type="match status" value="1"/>
</dbReference>
<name>A0A9N9QN22_9CUCU</name>
<dbReference type="PANTHER" id="PTHR24292">
    <property type="entry name" value="CYTOCHROME P450"/>
    <property type="match status" value="1"/>
</dbReference>
<dbReference type="PRINTS" id="PR00385">
    <property type="entry name" value="P450"/>
</dbReference>
<evidence type="ECO:0000256" key="11">
    <source>
        <dbReference type="ARBA" id="ARBA00023033"/>
    </source>
</evidence>
<keyword evidence="15" id="KW-1133">Transmembrane helix</keyword>
<evidence type="ECO:0000256" key="3">
    <source>
        <dbReference type="ARBA" id="ARBA00004406"/>
    </source>
</evidence>
<dbReference type="InterPro" id="IPR002401">
    <property type="entry name" value="Cyt_P450_E_grp-I"/>
</dbReference>
<evidence type="ECO:0000256" key="12">
    <source>
        <dbReference type="ARBA" id="ARBA00023136"/>
    </source>
</evidence>
<keyword evidence="11 14" id="KW-0503">Monooxygenase</keyword>
<gene>
    <name evidence="16" type="ORF">CEUTPL_LOCUS6695</name>
</gene>
<evidence type="ECO:0000256" key="7">
    <source>
        <dbReference type="ARBA" id="ARBA00022824"/>
    </source>
</evidence>
<organism evidence="16 17">
    <name type="scientific">Ceutorhynchus assimilis</name>
    <name type="common">cabbage seed weevil</name>
    <dbReference type="NCBI Taxonomy" id="467358"/>
    <lineage>
        <taxon>Eukaryota</taxon>
        <taxon>Metazoa</taxon>
        <taxon>Ecdysozoa</taxon>
        <taxon>Arthropoda</taxon>
        <taxon>Hexapoda</taxon>
        <taxon>Insecta</taxon>
        <taxon>Pterygota</taxon>
        <taxon>Neoptera</taxon>
        <taxon>Endopterygota</taxon>
        <taxon>Coleoptera</taxon>
        <taxon>Polyphaga</taxon>
        <taxon>Cucujiformia</taxon>
        <taxon>Curculionidae</taxon>
        <taxon>Ceutorhynchinae</taxon>
        <taxon>Ceutorhynchus</taxon>
    </lineage>
</organism>
<dbReference type="GO" id="GO:0004497">
    <property type="term" value="F:monooxygenase activity"/>
    <property type="evidence" value="ECO:0007669"/>
    <property type="project" value="UniProtKB-KW"/>
</dbReference>
<keyword evidence="8" id="KW-0492">Microsome</keyword>
<evidence type="ECO:0000313" key="16">
    <source>
        <dbReference type="EMBL" id="CAG9766104.1"/>
    </source>
</evidence>
<comment type="similarity">
    <text evidence="4 14">Belongs to the cytochrome P450 family.</text>
</comment>
<dbReference type="PRINTS" id="PR00463">
    <property type="entry name" value="EP450I"/>
</dbReference>
<keyword evidence="5 13" id="KW-0349">Heme</keyword>
<reference evidence="16" key="1">
    <citation type="submission" date="2022-01" db="EMBL/GenBank/DDBJ databases">
        <authorList>
            <person name="King R."/>
        </authorList>
    </citation>
    <scope>NUCLEOTIDE SEQUENCE</scope>
</reference>
<dbReference type="Proteomes" id="UP001152799">
    <property type="component" value="Chromosome 3"/>
</dbReference>
<dbReference type="InterPro" id="IPR050476">
    <property type="entry name" value="Insect_CytP450_Detox"/>
</dbReference>
<keyword evidence="9 14" id="KW-0560">Oxidoreductase</keyword>
<comment type="cofactor">
    <cofactor evidence="1 13">
        <name>heme</name>
        <dbReference type="ChEBI" id="CHEBI:30413"/>
    </cofactor>
</comment>
<keyword evidence="6 13" id="KW-0479">Metal-binding</keyword>
<dbReference type="PROSITE" id="PS00086">
    <property type="entry name" value="CYTOCHROME_P450"/>
    <property type="match status" value="1"/>
</dbReference>
<evidence type="ECO:0008006" key="18">
    <source>
        <dbReference type="Google" id="ProtNLM"/>
    </source>
</evidence>
<dbReference type="EMBL" id="OU892279">
    <property type="protein sequence ID" value="CAG9766104.1"/>
    <property type="molecule type" value="Genomic_DNA"/>
</dbReference>
<protein>
    <recommendedName>
        <fullName evidence="18">Cytochrome P450</fullName>
    </recommendedName>
</protein>
<evidence type="ECO:0000256" key="10">
    <source>
        <dbReference type="ARBA" id="ARBA00023004"/>
    </source>
</evidence>
<evidence type="ECO:0000256" key="8">
    <source>
        <dbReference type="ARBA" id="ARBA00022848"/>
    </source>
</evidence>
<evidence type="ECO:0000256" key="13">
    <source>
        <dbReference type="PIRSR" id="PIRSR602401-1"/>
    </source>
</evidence>
<evidence type="ECO:0000256" key="9">
    <source>
        <dbReference type="ARBA" id="ARBA00023002"/>
    </source>
</evidence>
<evidence type="ECO:0000256" key="14">
    <source>
        <dbReference type="RuleBase" id="RU000461"/>
    </source>
</evidence>
<evidence type="ECO:0000256" key="6">
    <source>
        <dbReference type="ARBA" id="ARBA00022723"/>
    </source>
</evidence>
<dbReference type="Gene3D" id="1.10.630.10">
    <property type="entry name" value="Cytochrome P450"/>
    <property type="match status" value="1"/>
</dbReference>
<dbReference type="InterPro" id="IPR036396">
    <property type="entry name" value="Cyt_P450_sf"/>
</dbReference>
<dbReference type="CDD" id="cd11056">
    <property type="entry name" value="CYP6-like"/>
    <property type="match status" value="1"/>
</dbReference>
<feature type="transmembrane region" description="Helical" evidence="15">
    <location>
        <begin position="210"/>
        <end position="228"/>
    </location>
</feature>
<dbReference type="GO" id="GO:0020037">
    <property type="term" value="F:heme binding"/>
    <property type="evidence" value="ECO:0007669"/>
    <property type="project" value="InterPro"/>
</dbReference>
<sequence length="490" mass="57197">MWLQIITITTIIVIVFIKWRLTYWKRKGVPYLEDTEFFFGNFRKIMQAKTSFSEGYLDFYNQFKRKGVKHGGIYSMLEPMYIPIDLNLIKHIMLKDFQYFFGHGFYYDKSELLSMHLFNLEGDAWKELRSKLTPAFSSGKIKTMQDIFFTKCTILEKVIGKYSDNNKPAPFKDILSRFTIDIIGNVAFGIECNSLEDSDCQFRFYGMKALQVNFFNFFITGIVPWSILRKIEFQQGASDVRDFFCKMVKETVKCREDNNIVRKDFLQIMLDLKKESSNKSLTIEEITAQCFIFFIGGFETSSTAMTCALFELAQNLEIQEKLRQEIDSVLEKYNGEMSFDAIVEMSYLDKIVLETLRKYPPLGSIPRRCTKDYKIPDSNVIIDKGTMVWIPVWGIHKDPDYYPNPEIFDPENFSEERKSKRPEFTYLPFGEGPKMCIGLRLGMLQTKIGLITVIRKYKLTLNEKTELPMKIAKSVLLTLEGDVYLNAVRV</sequence>
<dbReference type="SUPFAM" id="SSF48264">
    <property type="entry name" value="Cytochrome P450"/>
    <property type="match status" value="1"/>
</dbReference>
<dbReference type="AlphaFoldDB" id="A0A9N9QN22"/>
<keyword evidence="10 13" id="KW-0408">Iron</keyword>
<dbReference type="GO" id="GO:0016705">
    <property type="term" value="F:oxidoreductase activity, acting on paired donors, with incorporation or reduction of molecular oxygen"/>
    <property type="evidence" value="ECO:0007669"/>
    <property type="project" value="InterPro"/>
</dbReference>
<dbReference type="Pfam" id="PF00067">
    <property type="entry name" value="p450"/>
    <property type="match status" value="1"/>
</dbReference>
<dbReference type="GO" id="GO:0005789">
    <property type="term" value="C:endoplasmic reticulum membrane"/>
    <property type="evidence" value="ECO:0007669"/>
    <property type="project" value="UniProtKB-SubCell"/>
</dbReference>
<keyword evidence="7" id="KW-0256">Endoplasmic reticulum</keyword>
<dbReference type="GO" id="GO:0005506">
    <property type="term" value="F:iron ion binding"/>
    <property type="evidence" value="ECO:0007669"/>
    <property type="project" value="InterPro"/>
</dbReference>
<accession>A0A9N9QN22</accession>
<comment type="subcellular location">
    <subcellularLocation>
        <location evidence="3">Endoplasmic reticulum membrane</location>
        <topology evidence="3">Peripheral membrane protein</topology>
    </subcellularLocation>
    <subcellularLocation>
        <location evidence="2">Microsome membrane</location>
        <topology evidence="2">Peripheral membrane protein</topology>
    </subcellularLocation>
</comment>
<evidence type="ECO:0000256" key="4">
    <source>
        <dbReference type="ARBA" id="ARBA00010617"/>
    </source>
</evidence>
<feature type="binding site" description="axial binding residue" evidence="13">
    <location>
        <position position="436"/>
    </location>
    <ligand>
        <name>heme</name>
        <dbReference type="ChEBI" id="CHEBI:30413"/>
    </ligand>
    <ligandPart>
        <name>Fe</name>
        <dbReference type="ChEBI" id="CHEBI:18248"/>
    </ligandPart>
</feature>
<keyword evidence="12 15" id="KW-0472">Membrane</keyword>
<dbReference type="InterPro" id="IPR001128">
    <property type="entry name" value="Cyt_P450"/>
</dbReference>
<proteinExistence type="inferred from homology"/>
<evidence type="ECO:0000256" key="2">
    <source>
        <dbReference type="ARBA" id="ARBA00004174"/>
    </source>
</evidence>
<feature type="transmembrane region" description="Helical" evidence="15">
    <location>
        <begin position="6"/>
        <end position="23"/>
    </location>
</feature>
<dbReference type="OrthoDB" id="2789670at2759"/>
<dbReference type="InterPro" id="IPR017972">
    <property type="entry name" value="Cyt_P450_CS"/>
</dbReference>